<reference evidence="3 4" key="1">
    <citation type="submission" date="2019-12" db="EMBL/GenBank/DDBJ databases">
        <title>Maritimibacter sp. nov. sp. isolated from sea sand.</title>
        <authorList>
            <person name="Kim J."/>
            <person name="Jeong S.E."/>
            <person name="Jung H.S."/>
            <person name="Jeon C.O."/>
        </authorList>
    </citation>
    <scope>NUCLEOTIDE SEQUENCE [LARGE SCALE GENOMIC DNA]</scope>
    <source>
        <strain evidence="3 4">DP07</strain>
    </source>
</reference>
<dbReference type="GO" id="GO:0016491">
    <property type="term" value="F:oxidoreductase activity"/>
    <property type="evidence" value="ECO:0007669"/>
    <property type="project" value="InterPro"/>
</dbReference>
<dbReference type="Gene3D" id="3.50.50.60">
    <property type="entry name" value="FAD/NAD(P)-binding domain"/>
    <property type="match status" value="1"/>
</dbReference>
<dbReference type="Gene3D" id="1.10.405.20">
    <property type="match status" value="1"/>
</dbReference>
<dbReference type="InterPro" id="IPR050464">
    <property type="entry name" value="Zeta_carotene_desat/Oxidored"/>
</dbReference>
<dbReference type="Pfam" id="PF01593">
    <property type="entry name" value="Amino_oxidase"/>
    <property type="match status" value="1"/>
</dbReference>
<dbReference type="Gene3D" id="3.30.70.1990">
    <property type="match status" value="1"/>
</dbReference>
<gene>
    <name evidence="3" type="ORF">GQE99_03885</name>
</gene>
<accession>A0A845LZE9</accession>
<name>A0A845LZE9_9RHOB</name>
<dbReference type="InterPro" id="IPR036188">
    <property type="entry name" value="FAD/NAD-bd_sf"/>
</dbReference>
<dbReference type="SUPFAM" id="SSF51905">
    <property type="entry name" value="FAD/NAD(P)-binding domain"/>
    <property type="match status" value="1"/>
</dbReference>
<evidence type="ECO:0000256" key="1">
    <source>
        <dbReference type="SAM" id="Phobius"/>
    </source>
</evidence>
<evidence type="ECO:0000313" key="4">
    <source>
        <dbReference type="Proteomes" id="UP000467322"/>
    </source>
</evidence>
<keyword evidence="4" id="KW-1185">Reference proteome</keyword>
<dbReference type="InterPro" id="IPR002937">
    <property type="entry name" value="Amino_oxidase"/>
</dbReference>
<proteinExistence type="predicted"/>
<dbReference type="AlphaFoldDB" id="A0A845LZE9"/>
<keyword evidence="1" id="KW-0472">Membrane</keyword>
<comment type="caution">
    <text evidence="3">The sequence shown here is derived from an EMBL/GenBank/DDBJ whole genome shotgun (WGS) entry which is preliminary data.</text>
</comment>
<sequence length="429" mass="47535">MSLDVPPTRPQRIAVIGGGVSGLAAAWLLAPQNNVTLYEAEPRLGGHARTVMAGRNGNQPVDTGFIVFNHVNYPHFTRMLDALDVPVAKSDMSFGATIDGGAIEYSLQSVNAVFGQRRNLARPAFLGMIRDLVRFNAEAEAAATSDDVTIADLVGELGLGDWFSRYYLMPMCGAIWSTPTMDVGAFPARTLVNFFKNHSLLSREQHQWMTIDGGSVEYVRRLTADLRVRGVDLRPGTPVKTVERAPGRVTVRAHGALPETFDQVIFATHSDDALRLLDTPTEAERAALGNLTYQDNRAILHDDVRQMPRRRRCWSSWTYKADTAGDHTRIGVSYWMNRLQNIPHDDPLFVTLNPSDDIPDSAIYDENTFRHPVFDRAALRAQNALREIQGENGTWFAGAYTRHGFHEDGFASAVSIAEQLQPFEDVVAA</sequence>
<protein>
    <submittedName>
        <fullName evidence="3">FAD-dependent oxidoreductase</fullName>
    </submittedName>
</protein>
<dbReference type="RefSeq" id="WP_161350269.1">
    <property type="nucleotide sequence ID" value="NZ_WTUX01000006.1"/>
</dbReference>
<dbReference type="EMBL" id="WTUX01000006">
    <property type="protein sequence ID" value="MZR12159.1"/>
    <property type="molecule type" value="Genomic_DNA"/>
</dbReference>
<dbReference type="Proteomes" id="UP000467322">
    <property type="component" value="Unassembled WGS sequence"/>
</dbReference>
<organism evidence="3 4">
    <name type="scientific">Maritimibacter harenae</name>
    <dbReference type="NCBI Taxonomy" id="2606218"/>
    <lineage>
        <taxon>Bacteria</taxon>
        <taxon>Pseudomonadati</taxon>
        <taxon>Pseudomonadota</taxon>
        <taxon>Alphaproteobacteria</taxon>
        <taxon>Rhodobacterales</taxon>
        <taxon>Roseobacteraceae</taxon>
        <taxon>Maritimibacter</taxon>
    </lineage>
</organism>
<dbReference type="PANTHER" id="PTHR42923:SF17">
    <property type="entry name" value="AMINE OXIDASE DOMAIN-CONTAINING PROTEIN"/>
    <property type="match status" value="1"/>
</dbReference>
<keyword evidence="1" id="KW-1133">Transmembrane helix</keyword>
<evidence type="ECO:0000313" key="3">
    <source>
        <dbReference type="EMBL" id="MZR12159.1"/>
    </source>
</evidence>
<evidence type="ECO:0000259" key="2">
    <source>
        <dbReference type="Pfam" id="PF01593"/>
    </source>
</evidence>
<keyword evidence="1" id="KW-0812">Transmembrane</keyword>
<feature type="transmembrane region" description="Helical" evidence="1">
    <location>
        <begin position="12"/>
        <end position="30"/>
    </location>
</feature>
<dbReference type="PANTHER" id="PTHR42923">
    <property type="entry name" value="PROTOPORPHYRINOGEN OXIDASE"/>
    <property type="match status" value="1"/>
</dbReference>
<feature type="domain" description="Amine oxidase" evidence="2">
    <location>
        <begin position="20"/>
        <end position="293"/>
    </location>
</feature>